<comment type="caution">
    <text evidence="2">The sequence shown here is derived from an EMBL/GenBank/DDBJ whole genome shotgun (WGS) entry which is preliminary data.</text>
</comment>
<keyword evidence="1" id="KW-1133">Transmembrane helix</keyword>
<dbReference type="RefSeq" id="WP_218327152.1">
    <property type="nucleotide sequence ID" value="NZ_JAHUZB010000006.1"/>
</dbReference>
<feature type="transmembrane region" description="Helical" evidence="1">
    <location>
        <begin position="296"/>
        <end position="317"/>
    </location>
</feature>
<gene>
    <name evidence="2" type="ORF">KUA55_14765</name>
</gene>
<evidence type="ECO:0008006" key="4">
    <source>
        <dbReference type="Google" id="ProtNLM"/>
    </source>
</evidence>
<keyword evidence="3" id="KW-1185">Reference proteome</keyword>
<protein>
    <recommendedName>
        <fullName evidence="4">Cell division protein</fullName>
    </recommendedName>
</protein>
<name>A0ABS6TGE1_9ENTE</name>
<evidence type="ECO:0000313" key="3">
    <source>
        <dbReference type="Proteomes" id="UP000774130"/>
    </source>
</evidence>
<feature type="transmembrane region" description="Helical" evidence="1">
    <location>
        <begin position="174"/>
        <end position="204"/>
    </location>
</feature>
<feature type="transmembrane region" description="Helical" evidence="1">
    <location>
        <begin position="522"/>
        <end position="543"/>
    </location>
</feature>
<sequence>MKRAIYPGIIVLVAILFIMPHFISQNMVLGADALFHYNRFYETAMQIKHHNFSPFISLYGFQQSARVVNAVYGPVFAYFQGLLVLAAGTWFRYQILSNFILYLVSGFSMYGLLRYGKVKRPLATLTAIIFMTTYTVLYWTINQGFTSWGTSLMPLCLLPIVDMSMRHRFPVVKVALSVAVLTQIHMLSAIMLGWIYIPFFISYLIKSDIKKTLWQLVKAIGLYVLLTVNVWASLLMMNLGNHLQFPFVNYHMSDKAINLKGSYWLDYPQILVPLVIVMLLIFIVTHKKIQGFTKQLLGTSLFFLLLSTSLIPWTFLVQHHVPFVSLIQFPFRFFEPFTMLFLFFAASMLEQLMFKRWWHGVMAVICLLSVLGSISTINLRLARWDNISLNKPHTYRMKNVEETKKDFYSKDLQLALEDMQKSSPDYLPTYDSDQKNSYQLYGEQIILNDKNFEKTAKNGELTVTWESKTAGMARLPVIVYRRTQLSQNGQPLKYTDLSEIGSPTVTEKVGKNQLTVKYLVPWYIYLSFAVSVVSWFGCLIFSLREVRRFQKFRK</sequence>
<reference evidence="2 3" key="1">
    <citation type="submission" date="2021-06" db="EMBL/GenBank/DDBJ databases">
        <title>Enterococcus alishanensis sp. nov., a novel lactic acid bacterium isolated from fresh coffee beans.</title>
        <authorList>
            <person name="Chen Y.-S."/>
        </authorList>
    </citation>
    <scope>NUCLEOTIDE SEQUENCE [LARGE SCALE GENOMIC DNA]</scope>
    <source>
        <strain evidence="2 3">ALS3</strain>
    </source>
</reference>
<organism evidence="2 3">
    <name type="scientific">Enterococcus alishanensis</name>
    <dbReference type="NCBI Taxonomy" id="1303817"/>
    <lineage>
        <taxon>Bacteria</taxon>
        <taxon>Bacillati</taxon>
        <taxon>Bacillota</taxon>
        <taxon>Bacilli</taxon>
        <taxon>Lactobacillales</taxon>
        <taxon>Enterococcaceae</taxon>
        <taxon>Enterococcus</taxon>
    </lineage>
</organism>
<proteinExistence type="predicted"/>
<dbReference type="EMBL" id="JAHUZB010000006">
    <property type="protein sequence ID" value="MBV7391948.1"/>
    <property type="molecule type" value="Genomic_DNA"/>
</dbReference>
<dbReference type="Proteomes" id="UP000774130">
    <property type="component" value="Unassembled WGS sequence"/>
</dbReference>
<feature type="transmembrane region" description="Helical" evidence="1">
    <location>
        <begin position="216"/>
        <end position="237"/>
    </location>
</feature>
<feature type="transmembrane region" description="Helical" evidence="1">
    <location>
        <begin position="267"/>
        <end position="284"/>
    </location>
</feature>
<feature type="transmembrane region" description="Helical" evidence="1">
    <location>
        <begin position="90"/>
        <end position="110"/>
    </location>
</feature>
<accession>A0ABS6TGE1</accession>
<feature type="transmembrane region" description="Helical" evidence="1">
    <location>
        <begin position="122"/>
        <end position="141"/>
    </location>
</feature>
<keyword evidence="1" id="KW-0812">Transmembrane</keyword>
<evidence type="ECO:0000313" key="2">
    <source>
        <dbReference type="EMBL" id="MBV7391948.1"/>
    </source>
</evidence>
<evidence type="ECO:0000256" key="1">
    <source>
        <dbReference type="SAM" id="Phobius"/>
    </source>
</evidence>
<keyword evidence="1" id="KW-0472">Membrane</keyword>
<feature type="transmembrane region" description="Helical" evidence="1">
    <location>
        <begin position="361"/>
        <end position="382"/>
    </location>
</feature>
<feature type="transmembrane region" description="Helical" evidence="1">
    <location>
        <begin position="329"/>
        <end position="349"/>
    </location>
</feature>